<dbReference type="AlphaFoldDB" id="A0A1I3SGU5"/>
<name>A0A1I3SGU5_9BACT</name>
<dbReference type="OrthoDB" id="5470905at2"/>
<proteinExistence type="predicted"/>
<keyword evidence="1" id="KW-0812">Transmembrane</keyword>
<feature type="transmembrane region" description="Helical" evidence="1">
    <location>
        <begin position="65"/>
        <end position="82"/>
    </location>
</feature>
<accession>A0A1I3SGU5</accession>
<protein>
    <submittedName>
        <fullName evidence="2">Uncharacterized protein</fullName>
    </submittedName>
</protein>
<dbReference type="STRING" id="52560.SAMN04488082_104125"/>
<evidence type="ECO:0000256" key="1">
    <source>
        <dbReference type="SAM" id="Phobius"/>
    </source>
</evidence>
<sequence length="204" mass="22944">MAAEKRASTRKHSPGTAPLTPEQTKAWVLTYGRHSRIYAWGFFALVLPVILGVIWWEMGEINEDVIYSFGFAAVVTFLLAKWSRKQTVKSWVGVVEELFMKKVRVRRDGDQHDDISYKPMARIRTRDGKVCTQHLSQGLYEYFKPGDRVFKVSGLEVPEKVSLDGDRRVCLACGSLYGLGSGPCPRCRAPEPDHGTLVRLVGAN</sequence>
<gene>
    <name evidence="2" type="ORF">SAMN04488082_104125</name>
</gene>
<organism evidence="2 3">
    <name type="scientific">Desulfomicrobium apsheronum</name>
    <dbReference type="NCBI Taxonomy" id="52560"/>
    <lineage>
        <taxon>Bacteria</taxon>
        <taxon>Pseudomonadati</taxon>
        <taxon>Thermodesulfobacteriota</taxon>
        <taxon>Desulfovibrionia</taxon>
        <taxon>Desulfovibrionales</taxon>
        <taxon>Desulfomicrobiaceae</taxon>
        <taxon>Desulfomicrobium</taxon>
    </lineage>
</organism>
<keyword evidence="3" id="KW-1185">Reference proteome</keyword>
<evidence type="ECO:0000313" key="2">
    <source>
        <dbReference type="EMBL" id="SFJ56831.1"/>
    </source>
</evidence>
<evidence type="ECO:0000313" key="3">
    <source>
        <dbReference type="Proteomes" id="UP000198635"/>
    </source>
</evidence>
<dbReference type="RefSeq" id="WP_092373236.1">
    <property type="nucleotide sequence ID" value="NZ_FORX01000004.1"/>
</dbReference>
<feature type="transmembrane region" description="Helical" evidence="1">
    <location>
        <begin position="37"/>
        <end position="59"/>
    </location>
</feature>
<reference evidence="3" key="1">
    <citation type="submission" date="2016-10" db="EMBL/GenBank/DDBJ databases">
        <authorList>
            <person name="Varghese N."/>
            <person name="Submissions S."/>
        </authorList>
    </citation>
    <scope>NUCLEOTIDE SEQUENCE [LARGE SCALE GENOMIC DNA]</scope>
    <source>
        <strain evidence="3">DSM 5918</strain>
    </source>
</reference>
<dbReference type="EMBL" id="FORX01000004">
    <property type="protein sequence ID" value="SFJ56831.1"/>
    <property type="molecule type" value="Genomic_DNA"/>
</dbReference>
<dbReference type="Proteomes" id="UP000198635">
    <property type="component" value="Unassembled WGS sequence"/>
</dbReference>
<keyword evidence="1" id="KW-0472">Membrane</keyword>
<keyword evidence="1" id="KW-1133">Transmembrane helix</keyword>